<organism evidence="5 6">
    <name type="scientific">Owenia fusiformis</name>
    <name type="common">Polychaete worm</name>
    <dbReference type="NCBI Taxonomy" id="6347"/>
    <lineage>
        <taxon>Eukaryota</taxon>
        <taxon>Metazoa</taxon>
        <taxon>Spiralia</taxon>
        <taxon>Lophotrochozoa</taxon>
        <taxon>Annelida</taxon>
        <taxon>Polychaeta</taxon>
        <taxon>Sedentaria</taxon>
        <taxon>Canalipalpata</taxon>
        <taxon>Sabellida</taxon>
        <taxon>Oweniida</taxon>
        <taxon>Oweniidae</taxon>
        <taxon>Owenia</taxon>
    </lineage>
</organism>
<dbReference type="EC" id="5.6.2.4" evidence="3"/>
<dbReference type="InterPro" id="IPR027417">
    <property type="entry name" value="P-loop_NTPase"/>
</dbReference>
<dbReference type="PANTHER" id="PTHR13710:SF157">
    <property type="entry name" value="DNA HELICASE"/>
    <property type="match status" value="1"/>
</dbReference>
<keyword evidence="6" id="KW-1185">Reference proteome</keyword>
<evidence type="ECO:0000313" key="6">
    <source>
        <dbReference type="Proteomes" id="UP000749559"/>
    </source>
</evidence>
<dbReference type="InterPro" id="IPR001650">
    <property type="entry name" value="Helicase_C-like"/>
</dbReference>
<protein>
    <recommendedName>
        <fullName evidence="3">DNA 3'-5' helicase</fullName>
        <ecNumber evidence="3">5.6.2.4</ecNumber>
    </recommendedName>
</protein>
<comment type="similarity">
    <text evidence="1">Belongs to the helicase family. RecQ subfamily.</text>
</comment>
<evidence type="ECO:0000256" key="1">
    <source>
        <dbReference type="ARBA" id="ARBA00005446"/>
    </source>
</evidence>
<dbReference type="PROSITE" id="PS51194">
    <property type="entry name" value="HELICASE_CTER"/>
    <property type="match status" value="1"/>
</dbReference>
<dbReference type="AlphaFoldDB" id="A0A8S4NB77"/>
<dbReference type="GO" id="GO:0005694">
    <property type="term" value="C:chromosome"/>
    <property type="evidence" value="ECO:0007669"/>
    <property type="project" value="TreeGrafter"/>
</dbReference>
<feature type="domain" description="Helicase C-terminal" evidence="4">
    <location>
        <begin position="9"/>
        <end position="167"/>
    </location>
</feature>
<dbReference type="GO" id="GO:0005654">
    <property type="term" value="C:nucleoplasm"/>
    <property type="evidence" value="ECO:0007669"/>
    <property type="project" value="TreeGrafter"/>
</dbReference>
<dbReference type="OrthoDB" id="10040197at2759"/>
<name>A0A8S4NB77_OWEFU</name>
<comment type="caution">
    <text evidence="5">The sequence shown here is derived from an EMBL/GenBank/DDBJ whole genome shotgun (WGS) entry which is preliminary data.</text>
</comment>
<comment type="catalytic activity">
    <reaction evidence="2">
        <text>Couples ATP hydrolysis with the unwinding of duplex DNA by translocating in the 3'-5' direction.</text>
        <dbReference type="EC" id="5.6.2.4"/>
    </reaction>
</comment>
<gene>
    <name evidence="5" type="ORF">OFUS_LOCUS5401</name>
</gene>
<dbReference type="GO" id="GO:0005737">
    <property type="term" value="C:cytoplasm"/>
    <property type="evidence" value="ECO:0007669"/>
    <property type="project" value="TreeGrafter"/>
</dbReference>
<evidence type="ECO:0000313" key="5">
    <source>
        <dbReference type="EMBL" id="CAH1778492.1"/>
    </source>
</evidence>
<dbReference type="Gene3D" id="3.40.50.300">
    <property type="entry name" value="P-loop containing nucleotide triphosphate hydrolases"/>
    <property type="match status" value="1"/>
</dbReference>
<dbReference type="GO" id="GO:0009378">
    <property type="term" value="F:four-way junction helicase activity"/>
    <property type="evidence" value="ECO:0007669"/>
    <property type="project" value="TreeGrafter"/>
</dbReference>
<dbReference type="EMBL" id="CAIIXF020000003">
    <property type="protein sequence ID" value="CAH1778492.1"/>
    <property type="molecule type" value="Genomic_DNA"/>
</dbReference>
<evidence type="ECO:0000259" key="4">
    <source>
        <dbReference type="PROSITE" id="PS51194"/>
    </source>
</evidence>
<dbReference type="SUPFAM" id="SSF52540">
    <property type="entry name" value="P-loop containing nucleoside triphosphate hydrolases"/>
    <property type="match status" value="1"/>
</dbReference>
<dbReference type="GO" id="GO:0043138">
    <property type="term" value="F:3'-5' DNA helicase activity"/>
    <property type="evidence" value="ECO:0007669"/>
    <property type="project" value="UniProtKB-EC"/>
</dbReference>
<feature type="non-terminal residue" evidence="5">
    <location>
        <position position="1"/>
    </location>
</feature>
<dbReference type="SMART" id="SM00490">
    <property type="entry name" value="HELICc"/>
    <property type="match status" value="1"/>
</dbReference>
<accession>A0A8S4NB77</accession>
<dbReference type="GO" id="GO:0000723">
    <property type="term" value="P:telomere maintenance"/>
    <property type="evidence" value="ECO:0007669"/>
    <property type="project" value="TreeGrafter"/>
</dbReference>
<dbReference type="Pfam" id="PF00271">
    <property type="entry name" value="Helicase_C"/>
    <property type="match status" value="1"/>
</dbReference>
<evidence type="ECO:0000256" key="2">
    <source>
        <dbReference type="ARBA" id="ARBA00034617"/>
    </source>
</evidence>
<dbReference type="Proteomes" id="UP000749559">
    <property type="component" value="Unassembled WGS sequence"/>
</dbReference>
<dbReference type="GO" id="GO:0000724">
    <property type="term" value="P:double-strand break repair via homologous recombination"/>
    <property type="evidence" value="ECO:0007669"/>
    <property type="project" value="TreeGrafter"/>
</dbReference>
<proteinExistence type="inferred from homology"/>
<sequence length="167" mass="19174">SVLNYYINDLKTKGVQTKHMIIYCRKMEDTSKLWKWMTDSLAVLPGDPKLAKNRLVERYHSLTDDETAEQIYKHFNHQSGKIRCLISTIAFGMGISIPIDIVSHWGFTPTVLDYIQESGRCARIPNTQGTAIIYDVPVHGIPLDKDIRSNLVIPLWHNEMGHFNIFC</sequence>
<reference evidence="5" key="1">
    <citation type="submission" date="2022-03" db="EMBL/GenBank/DDBJ databases">
        <authorList>
            <person name="Martin C."/>
        </authorList>
    </citation>
    <scope>NUCLEOTIDE SEQUENCE</scope>
</reference>
<evidence type="ECO:0000256" key="3">
    <source>
        <dbReference type="ARBA" id="ARBA00034808"/>
    </source>
</evidence>
<dbReference type="PANTHER" id="PTHR13710">
    <property type="entry name" value="DNA HELICASE RECQ FAMILY MEMBER"/>
    <property type="match status" value="1"/>
</dbReference>